<sequence length="189" mass="21938">MKKTATMCLMFLIALSIYAASRPQKDIKISPEQKFKLWLNDTIKHINGKYSISSDSTLLTITDSFSYIIKKGKTIYTTNRNNSEAIQKMLRNAHEPSCLSYRVIAVRRDEFTPSEVDYLKYETYSEFPLIKIIAKDMIISYNENRANINSAYIINSQLNDTTLVEFSYEGNKVVKRHYKSKRAKNIVCY</sequence>
<reference evidence="1 2" key="1">
    <citation type="submission" date="2017-06" db="EMBL/GenBank/DDBJ databases">
        <authorList>
            <person name="Varghese N."/>
            <person name="Submissions S."/>
        </authorList>
    </citation>
    <scope>NUCLEOTIDE SEQUENCE [LARGE SCALE GENOMIC DNA]</scope>
    <source>
        <strain evidence="1 2">DSM 26989</strain>
    </source>
</reference>
<name>A0A2K9HDC3_9BACT</name>
<organism evidence="1 2">
    <name type="scientific">Prevotella jejuni</name>
    <dbReference type="NCBI Taxonomy" id="1177574"/>
    <lineage>
        <taxon>Bacteria</taxon>
        <taxon>Pseudomonadati</taxon>
        <taxon>Bacteroidota</taxon>
        <taxon>Bacteroidia</taxon>
        <taxon>Bacteroidales</taxon>
        <taxon>Prevotellaceae</taxon>
        <taxon>Prevotella</taxon>
    </lineage>
</organism>
<keyword evidence="2" id="KW-1185">Reference proteome</keyword>
<evidence type="ECO:0000313" key="1">
    <source>
        <dbReference type="EMBL" id="SNR61335.1"/>
    </source>
</evidence>
<dbReference type="AlphaFoldDB" id="A0A2K9HDC3"/>
<accession>A0A2K9HDC3</accession>
<protein>
    <submittedName>
        <fullName evidence="1">Uncharacterized protein</fullName>
    </submittedName>
</protein>
<dbReference type="OrthoDB" id="1081121at2"/>
<dbReference type="RefSeq" id="WP_089365257.1">
    <property type="nucleotide sequence ID" value="NZ_CP023864.1"/>
</dbReference>
<gene>
    <name evidence="1" type="ORF">SAMN06265364_101138</name>
</gene>
<comment type="caution">
    <text evidence="1">The sequence shown here is derived from an EMBL/GenBank/DDBJ whole genome shotgun (WGS) entry which is preliminary data.</text>
</comment>
<dbReference type="GeneID" id="94029851"/>
<dbReference type="EMBL" id="FZNZ01000001">
    <property type="protein sequence ID" value="SNR61335.1"/>
    <property type="molecule type" value="Genomic_DNA"/>
</dbReference>
<evidence type="ECO:0000313" key="2">
    <source>
        <dbReference type="Proteomes" id="UP000198427"/>
    </source>
</evidence>
<proteinExistence type="predicted"/>
<dbReference type="KEGG" id="pje:CRM71_10715"/>
<dbReference type="Proteomes" id="UP000198427">
    <property type="component" value="Unassembled WGS sequence"/>
</dbReference>